<evidence type="ECO:0000313" key="2">
    <source>
        <dbReference type="EMBL" id="ABC20987.1"/>
    </source>
</evidence>
<dbReference type="KEGG" id="rru:Rru_A0182"/>
<dbReference type="eggNOG" id="COG0598">
    <property type="taxonomic scope" value="Bacteria"/>
</dbReference>
<gene>
    <name evidence="2" type="ordered locus">Rru_A0182</name>
</gene>
<dbReference type="RefSeq" id="WP_011387941.1">
    <property type="nucleotide sequence ID" value="NC_007643.1"/>
</dbReference>
<dbReference type="STRING" id="269796.Rru_A0182"/>
<accession>Q2RY08</accession>
<keyword evidence="1" id="KW-0472">Membrane</keyword>
<sequence length="549" mass="62285">MTDGLDASKILVDGFTEILFWPLNLDLGPKTTTDALKKAMIKVEDGLKDEEIWQEVKDPLRALDEGSDEEKNKREAYAAFVYFHPFIQKVLFPKTDDPNRLLRQFRRSGITHMTAVFKNLSLTFVVKRCHLYLISETGTALFVLEISTQHLLSLDKVQTILEILRRAYPPFWETDKKAGNIPGNIPREVFWHGPKEDRHQPPLTFEDCWEQVAAKDTRRTPRARHWEEVLGKAFFEHPWMQVTDERIPAMAWISVDQPKEISYGDWVRLAFLDSPGLAKIPYGSGYLTDFEKNHCYDAFWNPKENLTTRYLVSGYGFVSVGDKDSGYFKDAIHQHFRRHYFYMGLIAHLQTAILLSLSDRLSDANELDDQDAQDLQKSTLDFTHRLWFPEISNHVQGRALFALWRRHLGTDRLYEQVMREAQEHNAFLNVQADRKAAEAATTLNLIATIGLSLSLVAGILGMNVLVDAGPMPVVLQEKTSLKSAASWDWSHLPLVLNTLTMVLGLSAVGLLLLPKEKGSLLGKAGKGLVVAAILAGVGWAVSSLWRYAP</sequence>
<dbReference type="EMBL" id="CP000230">
    <property type="protein sequence ID" value="ABC20987.1"/>
    <property type="molecule type" value="Genomic_DNA"/>
</dbReference>
<protein>
    <submittedName>
        <fullName evidence="2">Uncharacterized protein</fullName>
    </submittedName>
</protein>
<dbReference type="HOGENOM" id="CLU_482163_0_0_5"/>
<feature type="transmembrane region" description="Helical" evidence="1">
    <location>
        <begin position="525"/>
        <end position="548"/>
    </location>
</feature>
<keyword evidence="1" id="KW-0812">Transmembrane</keyword>
<organism evidence="2 3">
    <name type="scientific">Rhodospirillum rubrum (strain ATCC 11170 / ATH 1.1.1 / DSM 467 / LMG 4362 / NCIMB 8255 / S1)</name>
    <dbReference type="NCBI Taxonomy" id="269796"/>
    <lineage>
        <taxon>Bacteria</taxon>
        <taxon>Pseudomonadati</taxon>
        <taxon>Pseudomonadota</taxon>
        <taxon>Alphaproteobacteria</taxon>
        <taxon>Rhodospirillales</taxon>
        <taxon>Rhodospirillaceae</taxon>
        <taxon>Rhodospirillum</taxon>
    </lineage>
</organism>
<proteinExistence type="predicted"/>
<evidence type="ECO:0000256" key="1">
    <source>
        <dbReference type="SAM" id="Phobius"/>
    </source>
</evidence>
<feature type="transmembrane region" description="Helical" evidence="1">
    <location>
        <begin position="494"/>
        <end position="513"/>
    </location>
</feature>
<dbReference type="Proteomes" id="UP000001929">
    <property type="component" value="Chromosome"/>
</dbReference>
<evidence type="ECO:0000313" key="3">
    <source>
        <dbReference type="Proteomes" id="UP000001929"/>
    </source>
</evidence>
<dbReference type="AlphaFoldDB" id="Q2RY08"/>
<dbReference type="EnsemblBacteria" id="ABC20987">
    <property type="protein sequence ID" value="ABC20987"/>
    <property type="gene ID" value="Rru_A0182"/>
</dbReference>
<name>Q2RY08_RHORT</name>
<dbReference type="PATRIC" id="fig|269796.9.peg.236"/>
<keyword evidence="3" id="KW-1185">Reference proteome</keyword>
<reference evidence="2 3" key="1">
    <citation type="journal article" date="2011" name="Stand. Genomic Sci.">
        <title>Complete genome sequence of Rhodospirillum rubrum type strain (S1).</title>
        <authorList>
            <person name="Munk A.C."/>
            <person name="Copeland A."/>
            <person name="Lucas S."/>
            <person name="Lapidus A."/>
            <person name="Del Rio T.G."/>
            <person name="Barry K."/>
            <person name="Detter J.C."/>
            <person name="Hammon N."/>
            <person name="Israni S."/>
            <person name="Pitluck S."/>
            <person name="Brettin T."/>
            <person name="Bruce D."/>
            <person name="Han C."/>
            <person name="Tapia R."/>
            <person name="Gilna P."/>
            <person name="Schmutz J."/>
            <person name="Larimer F."/>
            <person name="Land M."/>
            <person name="Kyrpides N.C."/>
            <person name="Mavromatis K."/>
            <person name="Richardson P."/>
            <person name="Rohde M."/>
            <person name="Goker M."/>
            <person name="Klenk H.P."/>
            <person name="Zhang Y."/>
            <person name="Roberts G.P."/>
            <person name="Reslewic S."/>
            <person name="Schwartz D.C."/>
        </authorList>
    </citation>
    <scope>NUCLEOTIDE SEQUENCE [LARGE SCALE GENOMIC DNA]</scope>
    <source>
        <strain evidence="3">ATCC 11170 / ATH 1.1.1 / DSM 467 / LMG 4362 / NCIMB 8255 / S1</strain>
    </source>
</reference>
<feature type="transmembrane region" description="Helical" evidence="1">
    <location>
        <begin position="443"/>
        <end position="466"/>
    </location>
</feature>
<keyword evidence="1" id="KW-1133">Transmembrane helix</keyword>